<dbReference type="Gene3D" id="1.20.1390.10">
    <property type="entry name" value="PWI domain"/>
    <property type="match status" value="1"/>
</dbReference>
<dbReference type="Pfam" id="PF01480">
    <property type="entry name" value="PWI"/>
    <property type="match status" value="1"/>
</dbReference>
<feature type="compositionally biased region" description="Basic residues" evidence="3">
    <location>
        <begin position="410"/>
        <end position="419"/>
    </location>
</feature>
<feature type="compositionally biased region" description="Basic and acidic residues" evidence="3">
    <location>
        <begin position="440"/>
        <end position="450"/>
    </location>
</feature>
<evidence type="ECO:0000313" key="5">
    <source>
        <dbReference type="EMBL" id="SBO22159.1"/>
    </source>
</evidence>
<dbReference type="PANTHER" id="PTHR23148">
    <property type="entry name" value="SERINE/ARGININE REGULATED NUCLEAR MATRIX PROTEIN"/>
    <property type="match status" value="1"/>
</dbReference>
<accession>A0A5K1V225</accession>
<dbReference type="EMBL" id="CWHQ02000005">
    <property type="protein sequence ID" value="SBO22159.1"/>
    <property type="molecule type" value="Genomic_DNA"/>
</dbReference>
<feature type="compositionally biased region" description="Low complexity" evidence="3">
    <location>
        <begin position="428"/>
        <end position="439"/>
    </location>
</feature>
<evidence type="ECO:0000256" key="3">
    <source>
        <dbReference type="SAM" id="MobiDB-lite"/>
    </source>
</evidence>
<name>A0A5K1V225_PLAKH</name>
<dbReference type="SUPFAM" id="SSF101233">
    <property type="entry name" value="PWI domain"/>
    <property type="match status" value="1"/>
</dbReference>
<feature type="compositionally biased region" description="Basic and acidic residues" evidence="3">
    <location>
        <begin position="377"/>
        <end position="387"/>
    </location>
</feature>
<feature type="coiled-coil region" evidence="2">
    <location>
        <begin position="136"/>
        <end position="163"/>
    </location>
</feature>
<dbReference type="InterPro" id="IPR036483">
    <property type="entry name" value="PWI_dom_sf"/>
</dbReference>
<dbReference type="PROSITE" id="PS51025">
    <property type="entry name" value="PWI"/>
    <property type="match status" value="1"/>
</dbReference>
<keyword evidence="1" id="KW-0507">mRNA processing</keyword>
<feature type="compositionally biased region" description="Basic residues" evidence="3">
    <location>
        <begin position="267"/>
        <end position="282"/>
    </location>
</feature>
<evidence type="ECO:0000313" key="7">
    <source>
        <dbReference type="Proteomes" id="UP000182128"/>
    </source>
</evidence>
<feature type="compositionally biased region" description="Basic and acidic residues" evidence="3">
    <location>
        <begin position="357"/>
        <end position="367"/>
    </location>
</feature>
<protein>
    <submittedName>
        <fullName evidence="5">Splicing factor, putative</fullName>
    </submittedName>
</protein>
<feature type="compositionally biased region" description="Basic and acidic residues" evidence="3">
    <location>
        <begin position="397"/>
        <end position="409"/>
    </location>
</feature>
<feature type="compositionally biased region" description="Basic residues" evidence="3">
    <location>
        <begin position="317"/>
        <end position="326"/>
    </location>
</feature>
<evidence type="ECO:0000256" key="2">
    <source>
        <dbReference type="SAM" id="Coils"/>
    </source>
</evidence>
<dbReference type="Proteomes" id="UP000182142">
    <property type="component" value="Unassembled WGS sequence"/>
</dbReference>
<evidence type="ECO:0000313" key="6">
    <source>
        <dbReference type="EMBL" id="SBO29185.1"/>
    </source>
</evidence>
<dbReference type="OMA" id="KICMDRV"/>
<dbReference type="GO" id="GO:0006397">
    <property type="term" value="P:mRNA processing"/>
    <property type="evidence" value="ECO:0007669"/>
    <property type="project" value="UniProtKB-KW"/>
</dbReference>
<keyword evidence="2" id="KW-0175">Coiled coil</keyword>
<feature type="compositionally biased region" description="Low complexity" evidence="3">
    <location>
        <begin position="249"/>
        <end position="260"/>
    </location>
</feature>
<gene>
    <name evidence="5" type="ORF">PKNA1_C2_0831600</name>
    <name evidence="6" type="ORF">PKNA1_H1_0831600</name>
</gene>
<feature type="region of interest" description="Disordered" evidence="3">
    <location>
        <begin position="200"/>
        <end position="552"/>
    </location>
</feature>
<dbReference type="Proteomes" id="UP000182128">
    <property type="component" value="Unassembled WGS sequence"/>
</dbReference>
<dbReference type="InterPro" id="IPR052225">
    <property type="entry name" value="Ser/Arg_repetitive_matrix"/>
</dbReference>
<reference evidence="7 8" key="1">
    <citation type="submission" date="2016-05" db="EMBL/GenBank/DDBJ databases">
        <authorList>
            <person name="Sharaf H."/>
        </authorList>
    </citation>
    <scope>NUCLEOTIDE SEQUENCE [LARGE SCALE GENOMIC DNA]</scope>
    <source>
        <strain evidence="7 8">H</strain>
    </source>
</reference>
<feature type="compositionally biased region" description="Low complexity" evidence="3">
    <location>
        <begin position="471"/>
        <end position="482"/>
    </location>
</feature>
<feature type="compositionally biased region" description="Basic and acidic residues" evidence="3">
    <location>
        <begin position="333"/>
        <end position="349"/>
    </location>
</feature>
<dbReference type="InterPro" id="IPR002483">
    <property type="entry name" value="PWI_dom"/>
</dbReference>
<dbReference type="EMBL" id="CWHR02000024">
    <property type="protein sequence ID" value="SBO29185.1"/>
    <property type="molecule type" value="Genomic_DNA"/>
</dbReference>
<dbReference type="GO" id="GO:0003723">
    <property type="term" value="F:RNA binding"/>
    <property type="evidence" value="ECO:0007669"/>
    <property type="project" value="TreeGrafter"/>
</dbReference>
<dbReference type="AlphaFoldDB" id="A0A5K1V225"/>
<feature type="compositionally biased region" description="Acidic residues" evidence="3">
    <location>
        <begin position="292"/>
        <end position="302"/>
    </location>
</feature>
<dbReference type="GO" id="GO:0048024">
    <property type="term" value="P:regulation of mRNA splicing, via spliceosome"/>
    <property type="evidence" value="ECO:0007669"/>
    <property type="project" value="TreeGrafter"/>
</dbReference>
<dbReference type="GO" id="GO:0005681">
    <property type="term" value="C:spliceosomal complex"/>
    <property type="evidence" value="ECO:0007669"/>
    <property type="project" value="TreeGrafter"/>
</dbReference>
<evidence type="ECO:0000313" key="8">
    <source>
        <dbReference type="Proteomes" id="UP000182142"/>
    </source>
</evidence>
<evidence type="ECO:0000259" key="4">
    <source>
        <dbReference type="PROSITE" id="PS51025"/>
    </source>
</evidence>
<evidence type="ECO:0000256" key="1">
    <source>
        <dbReference type="ARBA" id="ARBA00022664"/>
    </source>
</evidence>
<feature type="domain" description="PWI" evidence="4">
    <location>
        <begin position="29"/>
        <end position="138"/>
    </location>
</feature>
<dbReference type="SMART" id="SM00311">
    <property type="entry name" value="PWI"/>
    <property type="match status" value="1"/>
</dbReference>
<organism evidence="5 7">
    <name type="scientific">Plasmodium knowlesi (strain H)</name>
    <dbReference type="NCBI Taxonomy" id="5851"/>
    <lineage>
        <taxon>Eukaryota</taxon>
        <taxon>Sar</taxon>
        <taxon>Alveolata</taxon>
        <taxon>Apicomplexa</taxon>
        <taxon>Aconoidasida</taxon>
        <taxon>Haemosporida</taxon>
        <taxon>Plasmodiidae</taxon>
        <taxon>Plasmodium</taxon>
        <taxon>Plasmodium (Plasmodium)</taxon>
    </lineage>
</organism>
<dbReference type="PANTHER" id="PTHR23148:SF0">
    <property type="entry name" value="SERINE_ARGININE REPETITIVE MATRIX PROTEIN 1"/>
    <property type="match status" value="1"/>
</dbReference>
<proteinExistence type="predicted"/>
<reference evidence="5" key="2">
    <citation type="submission" date="2016-05" db="EMBL/GenBank/DDBJ databases">
        <authorList>
            <person name="Lavstsen T."/>
            <person name="Jespersen J.S."/>
        </authorList>
    </citation>
    <scope>NUCLEOTIDE SEQUENCE [LARGE SCALE GENOMIC DNA]</scope>
</reference>
<feature type="compositionally biased region" description="Basic and acidic residues" evidence="3">
    <location>
        <begin position="504"/>
        <end position="527"/>
    </location>
</feature>
<sequence length="552" mass="64697">MRGAGGFYKGTNTEQTPYFGDKEKKLIEKMAWPEIYNQKIDLTKINIDVVGKWIHKRLIEILGFEDDILYEYCVSQLRLDQEGIEDESDNFLNSKRLKINLTGFIGNKKSEIFVQELLELLISNEQNEGKVVVDEMETKRIEMEQVKKENELLQRNIHNLRSLYTGIRGTKLEMPGRLRLLPPMCSHLLIYSLLCTENASRKESTPVENASRKTDDPNGRPNDQNREIDGDSPKLSEHIHNKKRKKPSRCSTSESSRSSSQLDKNKNYKRRKNKIYVSRKKRHSDEDTSNGADEEEREEPSSLEDSSSYESREEFKKKKKKNRKHLSSADSSSSEHRSDRRRGKMDLHRERRKRRDRGSSRDRDKSRRRDRSRGRERKRERERSRERERHRHRGRRRERERSRGRDRSRSIRRCRRERRRQSSETPSDSKSNSASSRSIESIHRGHTMRERRGKHERPRNSVSVTKSDGRSSSSPSLSLSSSGTIKNKHRRKLDTTNCRNGRGSLKEFADDSTPKSSRDSNAKEIHSIMKKKSYNSIKKGLRAWSPSESENG</sequence>
<feature type="compositionally biased region" description="Basic and acidic residues" evidence="3">
    <location>
        <begin position="200"/>
        <end position="239"/>
    </location>
</feature>